<dbReference type="EMBL" id="CAJOAY010005120">
    <property type="protein sequence ID" value="CAF4095901.1"/>
    <property type="molecule type" value="Genomic_DNA"/>
</dbReference>
<proteinExistence type="predicted"/>
<evidence type="ECO:0000313" key="1">
    <source>
        <dbReference type="EMBL" id="CAF4095901.1"/>
    </source>
</evidence>
<organism evidence="1 2">
    <name type="scientific">Adineta steineri</name>
    <dbReference type="NCBI Taxonomy" id="433720"/>
    <lineage>
        <taxon>Eukaryota</taxon>
        <taxon>Metazoa</taxon>
        <taxon>Spiralia</taxon>
        <taxon>Gnathifera</taxon>
        <taxon>Rotifera</taxon>
        <taxon>Eurotatoria</taxon>
        <taxon>Bdelloidea</taxon>
        <taxon>Adinetida</taxon>
        <taxon>Adinetidae</taxon>
        <taxon>Adineta</taxon>
    </lineage>
</organism>
<sequence>AFDQCTKIIDLSQNLSSNSLFEYSLNNKLDSLTNIRIIFKVILNCSNDNNAWQKGQLYRQSTEQVLNDDQSHYL</sequence>
<dbReference type="Proteomes" id="UP000663881">
    <property type="component" value="Unassembled WGS sequence"/>
</dbReference>
<reference evidence="1" key="1">
    <citation type="submission" date="2021-02" db="EMBL/GenBank/DDBJ databases">
        <authorList>
            <person name="Nowell W R."/>
        </authorList>
    </citation>
    <scope>NUCLEOTIDE SEQUENCE</scope>
</reference>
<feature type="non-terminal residue" evidence="1">
    <location>
        <position position="1"/>
    </location>
</feature>
<accession>A0A819UPH7</accession>
<comment type="caution">
    <text evidence="1">The sequence shown here is derived from an EMBL/GenBank/DDBJ whole genome shotgun (WGS) entry which is preliminary data.</text>
</comment>
<name>A0A819UPH7_9BILA</name>
<protein>
    <submittedName>
        <fullName evidence="1">Uncharacterized protein</fullName>
    </submittedName>
</protein>
<gene>
    <name evidence="1" type="ORF">OKA104_LOCUS35417</name>
</gene>
<evidence type="ECO:0000313" key="2">
    <source>
        <dbReference type="Proteomes" id="UP000663881"/>
    </source>
</evidence>
<dbReference type="AlphaFoldDB" id="A0A819UPH7"/>